<feature type="transmembrane region" description="Helical" evidence="10">
    <location>
        <begin position="172"/>
        <end position="193"/>
    </location>
</feature>
<evidence type="ECO:0000313" key="11">
    <source>
        <dbReference type="EMBL" id="BAH71090.1"/>
    </source>
</evidence>
<dbReference type="GO" id="GO:0016031">
    <property type="term" value="P:tRNA import into mitochondrion"/>
    <property type="evidence" value="ECO:0007669"/>
    <property type="project" value="TreeGrafter"/>
</dbReference>
<dbReference type="PRINTS" id="PR00351">
    <property type="entry name" value="OM20RECEPTOR"/>
</dbReference>
<dbReference type="InterPro" id="IPR002056">
    <property type="entry name" value="MAS20"/>
</dbReference>
<sequence length="194" mass="21498">MITTEVSKTAISAAAAGIAGLCFVGYCFYFDRKRRSDPNFKSNLRKKRLLAKEHELAARAAKSAFPDFTDQQAVQRFFLQEVQMGESYLEQGDAARGVEHLANAVVVCGQPTELLNVLQRTLPDPVFDMLIKKLPGIGQEPDAPPAAAAAATATVVVRRSGHQRAGRVRRRVVFLFFFCRILISRFVVTMIILL</sequence>
<evidence type="ECO:0000256" key="5">
    <source>
        <dbReference type="ARBA" id="ARBA00022787"/>
    </source>
</evidence>
<dbReference type="GO" id="GO:0030943">
    <property type="term" value="F:mitochondrion targeting sequence binding"/>
    <property type="evidence" value="ECO:0007669"/>
    <property type="project" value="TreeGrafter"/>
</dbReference>
<dbReference type="GO" id="GO:0006605">
    <property type="term" value="P:protein targeting"/>
    <property type="evidence" value="ECO:0007669"/>
    <property type="project" value="InterPro"/>
</dbReference>
<dbReference type="OrthoDB" id="2154253at2759"/>
<dbReference type="InterPro" id="IPR022422">
    <property type="entry name" value="MAS20_rcpt_metazoan"/>
</dbReference>
<protein>
    <submittedName>
        <fullName evidence="11">ACYPI001160 protein</fullName>
    </submittedName>
</protein>
<dbReference type="Gene3D" id="1.20.960.10">
    <property type="entry name" value="Mitochondrial outer membrane translocase complex, subunit Tom20 domain"/>
    <property type="match status" value="1"/>
</dbReference>
<keyword evidence="3" id="KW-0813">Transport</keyword>
<keyword evidence="4 10" id="KW-0812">Transmembrane</keyword>
<comment type="subcellular location">
    <subcellularLocation>
        <location evidence="1">Mitochondrion outer membrane</location>
        <topology evidence="1">Single-pass membrane protein</topology>
    </subcellularLocation>
</comment>
<keyword evidence="9 10" id="KW-0472">Membrane</keyword>
<name>C4WT70_ACYPI</name>
<evidence type="ECO:0000256" key="10">
    <source>
        <dbReference type="SAM" id="Phobius"/>
    </source>
</evidence>
<reference evidence="11" key="1">
    <citation type="submission" date="2009-06" db="EMBL/GenBank/DDBJ databases">
        <title>A full-length cDNA resource of the pea aphid, Acyrthosiphon pisum.</title>
        <authorList>
            <person name="Shigenobu S."/>
            <person name="Nakabachi A."/>
            <person name="Richards S."/>
        </authorList>
    </citation>
    <scope>NUCLEOTIDE SEQUENCE</scope>
    <source>
        <strain evidence="11">LSR1</strain>
        <tissue evidence="11">Whole body</tissue>
    </source>
</reference>
<evidence type="ECO:0000256" key="7">
    <source>
        <dbReference type="ARBA" id="ARBA00022989"/>
    </source>
</evidence>
<feature type="transmembrane region" description="Helical" evidence="10">
    <location>
        <begin position="6"/>
        <end position="29"/>
    </location>
</feature>
<proteinExistence type="evidence at transcript level"/>
<dbReference type="GO" id="GO:0030150">
    <property type="term" value="P:protein import into mitochondrial matrix"/>
    <property type="evidence" value="ECO:0007669"/>
    <property type="project" value="TreeGrafter"/>
</dbReference>
<evidence type="ECO:0000256" key="9">
    <source>
        <dbReference type="ARBA" id="ARBA00023136"/>
    </source>
</evidence>
<evidence type="ECO:0000256" key="8">
    <source>
        <dbReference type="ARBA" id="ARBA00023128"/>
    </source>
</evidence>
<keyword evidence="5" id="KW-1000">Mitochondrion outer membrane</keyword>
<dbReference type="EMBL" id="AK340487">
    <property type="protein sequence ID" value="BAH71090.1"/>
    <property type="molecule type" value="mRNA"/>
</dbReference>
<dbReference type="PANTHER" id="PTHR12430">
    <property type="entry name" value="MITOCHONDRIAL IMPORT RECEPTOR SUBUNIT TOM20"/>
    <property type="match status" value="1"/>
</dbReference>
<dbReference type="PRINTS" id="PR01989">
    <property type="entry name" value="EUOM20RECPTR"/>
</dbReference>
<evidence type="ECO:0000256" key="3">
    <source>
        <dbReference type="ARBA" id="ARBA00022448"/>
    </source>
</evidence>
<dbReference type="InterPro" id="IPR023392">
    <property type="entry name" value="Tom20_dom_sf"/>
</dbReference>
<dbReference type="Pfam" id="PF02064">
    <property type="entry name" value="MAS20"/>
    <property type="match status" value="1"/>
</dbReference>
<dbReference type="PANTHER" id="PTHR12430:SF0">
    <property type="entry name" value="TRANSLOCASE OF OUTER MITOCHONDRIAL MEMBRANE 20"/>
    <property type="match status" value="1"/>
</dbReference>
<dbReference type="AlphaFoldDB" id="C4WT70"/>
<comment type="similarity">
    <text evidence="2">Belongs to the Tom20 family.</text>
</comment>
<gene>
    <name evidence="11" type="primary">ACYPI001160</name>
</gene>
<keyword evidence="6" id="KW-0653">Protein transport</keyword>
<evidence type="ECO:0000256" key="2">
    <source>
        <dbReference type="ARBA" id="ARBA00005792"/>
    </source>
</evidence>
<evidence type="ECO:0000256" key="1">
    <source>
        <dbReference type="ARBA" id="ARBA00004572"/>
    </source>
</evidence>
<dbReference type="GO" id="GO:0005742">
    <property type="term" value="C:mitochondrial outer membrane translocase complex"/>
    <property type="evidence" value="ECO:0007669"/>
    <property type="project" value="InterPro"/>
</dbReference>
<keyword evidence="7 10" id="KW-1133">Transmembrane helix</keyword>
<evidence type="ECO:0000256" key="4">
    <source>
        <dbReference type="ARBA" id="ARBA00022692"/>
    </source>
</evidence>
<organism evidence="11">
    <name type="scientific">Acyrthosiphon pisum</name>
    <name type="common">Pea aphid</name>
    <dbReference type="NCBI Taxonomy" id="7029"/>
    <lineage>
        <taxon>Eukaryota</taxon>
        <taxon>Metazoa</taxon>
        <taxon>Ecdysozoa</taxon>
        <taxon>Arthropoda</taxon>
        <taxon>Hexapoda</taxon>
        <taxon>Insecta</taxon>
        <taxon>Pterygota</taxon>
        <taxon>Neoptera</taxon>
        <taxon>Paraneoptera</taxon>
        <taxon>Hemiptera</taxon>
        <taxon>Sternorrhyncha</taxon>
        <taxon>Aphidomorpha</taxon>
        <taxon>Aphidoidea</taxon>
        <taxon>Aphididae</taxon>
        <taxon>Macrosiphini</taxon>
        <taxon>Acyrthosiphon</taxon>
    </lineage>
</organism>
<accession>C4WT70</accession>
<evidence type="ECO:0000256" key="6">
    <source>
        <dbReference type="ARBA" id="ARBA00022927"/>
    </source>
</evidence>
<keyword evidence="8" id="KW-0496">Mitochondrion</keyword>
<dbReference type="GO" id="GO:0006886">
    <property type="term" value="P:intracellular protein transport"/>
    <property type="evidence" value="ECO:0007669"/>
    <property type="project" value="InterPro"/>
</dbReference>
<dbReference type="SUPFAM" id="SSF47157">
    <property type="entry name" value="Mitochondrial import receptor subunit Tom20"/>
    <property type="match status" value="1"/>
</dbReference>
<dbReference type="GO" id="GO:0008320">
    <property type="term" value="F:protein transmembrane transporter activity"/>
    <property type="evidence" value="ECO:0007669"/>
    <property type="project" value="TreeGrafter"/>
</dbReference>